<dbReference type="Gene3D" id="3.20.20.150">
    <property type="entry name" value="Divalent-metal-dependent TIM barrel enzymes"/>
    <property type="match status" value="1"/>
</dbReference>
<dbReference type="SUPFAM" id="SSF51658">
    <property type="entry name" value="Xylose isomerase-like"/>
    <property type="match status" value="1"/>
</dbReference>
<dbReference type="PANTHER" id="PTHR12110:SF21">
    <property type="entry name" value="XYLOSE ISOMERASE-LIKE TIM BARREL DOMAIN-CONTAINING PROTEIN"/>
    <property type="match status" value="1"/>
</dbReference>
<dbReference type="EMBL" id="JACRSQ010000038">
    <property type="protein sequence ID" value="MBC8544973.1"/>
    <property type="molecule type" value="Genomic_DNA"/>
</dbReference>
<dbReference type="RefSeq" id="WP_249290139.1">
    <property type="nucleotide sequence ID" value="NZ_JACRSQ010000038.1"/>
</dbReference>
<dbReference type="InterPro" id="IPR036237">
    <property type="entry name" value="Xyl_isomerase-like_sf"/>
</dbReference>
<name>A0A926DTF2_9FIRM</name>
<dbReference type="InterPro" id="IPR050312">
    <property type="entry name" value="IolE/XylAMocC-like"/>
</dbReference>
<organism evidence="2 3">
    <name type="scientific">Bianquea renquensis</name>
    <dbReference type="NCBI Taxonomy" id="2763661"/>
    <lineage>
        <taxon>Bacteria</taxon>
        <taxon>Bacillati</taxon>
        <taxon>Bacillota</taxon>
        <taxon>Clostridia</taxon>
        <taxon>Eubacteriales</taxon>
        <taxon>Bianqueaceae</taxon>
        <taxon>Bianquea</taxon>
    </lineage>
</organism>
<dbReference type="Proteomes" id="UP000657006">
    <property type="component" value="Unassembled WGS sequence"/>
</dbReference>
<dbReference type="InterPro" id="IPR013022">
    <property type="entry name" value="Xyl_isomerase-like_TIM-brl"/>
</dbReference>
<dbReference type="PANTHER" id="PTHR12110">
    <property type="entry name" value="HYDROXYPYRUVATE ISOMERASE"/>
    <property type="match status" value="1"/>
</dbReference>
<protein>
    <submittedName>
        <fullName evidence="2">Sugar phosphate isomerase/epimerase</fullName>
    </submittedName>
</protein>
<proteinExistence type="predicted"/>
<dbReference type="Pfam" id="PF01261">
    <property type="entry name" value="AP_endonuc_2"/>
    <property type="match status" value="1"/>
</dbReference>
<comment type="caution">
    <text evidence="2">The sequence shown here is derived from an EMBL/GenBank/DDBJ whole genome shotgun (WGS) entry which is preliminary data.</text>
</comment>
<dbReference type="GO" id="GO:0016853">
    <property type="term" value="F:isomerase activity"/>
    <property type="evidence" value="ECO:0007669"/>
    <property type="project" value="UniProtKB-KW"/>
</dbReference>
<feature type="domain" description="Xylose isomerase-like TIM barrel" evidence="1">
    <location>
        <begin position="35"/>
        <end position="310"/>
    </location>
</feature>
<evidence type="ECO:0000313" key="3">
    <source>
        <dbReference type="Proteomes" id="UP000657006"/>
    </source>
</evidence>
<keyword evidence="3" id="KW-1185">Reference proteome</keyword>
<sequence>MKKYPLSYQVNTVYFDGKRVRKLPEETYENTLSILKSLGITEVMLSGYVMVEEADFDMDEETKRVGNLLDSLEMKPAQHHGLAAVYAPLENSQEPVIEKLIREVQYTANLHSPVLVIHPSQYYEPDSWSRHVGNPDFFDNEIAQHGIDAVLSVAAHNLHEAGLEAERLGVKIALENLDRFEPMGSAELLPRLVKEAQSPAVGFCLDSGHAHCCGHTSVTQWIGIMRDKLFTTHFHDNRGARLQALSEDRWISPFGIDEHRPPGFGTIPWMDVITELRNIGYANTVNFESGGWQEMPEEEGYRCAIAFWRELERISQCSHEH</sequence>
<keyword evidence="2" id="KW-0413">Isomerase</keyword>
<reference evidence="2" key="1">
    <citation type="submission" date="2020-08" db="EMBL/GenBank/DDBJ databases">
        <title>Genome public.</title>
        <authorList>
            <person name="Liu C."/>
            <person name="Sun Q."/>
        </authorList>
    </citation>
    <scope>NUCLEOTIDE SEQUENCE</scope>
    <source>
        <strain evidence="2">NSJ-32</strain>
    </source>
</reference>
<accession>A0A926DTF2</accession>
<evidence type="ECO:0000313" key="2">
    <source>
        <dbReference type="EMBL" id="MBC8544973.1"/>
    </source>
</evidence>
<dbReference type="AlphaFoldDB" id="A0A926DTF2"/>
<evidence type="ECO:0000259" key="1">
    <source>
        <dbReference type="Pfam" id="PF01261"/>
    </source>
</evidence>
<gene>
    <name evidence="2" type="ORF">H8730_15630</name>
</gene>